<proteinExistence type="predicted"/>
<dbReference type="Proteomes" id="UP000885830">
    <property type="component" value="Unassembled WGS sequence"/>
</dbReference>
<gene>
    <name evidence="1" type="ORF">ENJ42_02875</name>
</gene>
<dbReference type="CDD" id="cd06664">
    <property type="entry name" value="IscU_like"/>
    <property type="match status" value="1"/>
</dbReference>
<dbReference type="InterPro" id="IPR002871">
    <property type="entry name" value="NIF_FeS_clus_asmbl_NifU_N"/>
</dbReference>
<dbReference type="GO" id="GO:0016226">
    <property type="term" value="P:iron-sulfur cluster assembly"/>
    <property type="evidence" value="ECO:0007669"/>
    <property type="project" value="InterPro"/>
</dbReference>
<dbReference type="SUPFAM" id="SSF82649">
    <property type="entry name" value="SufE/NifU"/>
    <property type="match status" value="1"/>
</dbReference>
<dbReference type="EMBL" id="DRMJ01000138">
    <property type="protein sequence ID" value="HHL42538.1"/>
    <property type="molecule type" value="Genomic_DNA"/>
</dbReference>
<organism evidence="1">
    <name type="scientific">Hellea balneolensis</name>
    <dbReference type="NCBI Taxonomy" id="287478"/>
    <lineage>
        <taxon>Bacteria</taxon>
        <taxon>Pseudomonadati</taxon>
        <taxon>Pseudomonadota</taxon>
        <taxon>Alphaproteobacteria</taxon>
        <taxon>Maricaulales</taxon>
        <taxon>Robiginitomaculaceae</taxon>
        <taxon>Hellea</taxon>
    </lineage>
</organism>
<dbReference type="GO" id="GO:0005506">
    <property type="term" value="F:iron ion binding"/>
    <property type="evidence" value="ECO:0007669"/>
    <property type="project" value="InterPro"/>
</dbReference>
<dbReference type="GO" id="GO:0051536">
    <property type="term" value="F:iron-sulfur cluster binding"/>
    <property type="evidence" value="ECO:0007669"/>
    <property type="project" value="InterPro"/>
</dbReference>
<evidence type="ECO:0000313" key="1">
    <source>
        <dbReference type="EMBL" id="HHL42538.1"/>
    </source>
</evidence>
<sequence length="141" mass="14755">MDGLYNTDILTLAATIEHLGQLQAPQGSARKVSKLCGSWVEVDVNMDGETVSKFAIRLQACALGQASASILSQNAIGATFTELGTARDALKAMLKDGAPAPQGRFAELVKLKDVANYPARHTSTLLAFEAVLAAIAVAKSP</sequence>
<dbReference type="AlphaFoldDB" id="A0A7C5QVJ8"/>
<accession>A0A7C5QVJ8</accession>
<name>A0A7C5QVJ8_9PROT</name>
<protein>
    <submittedName>
        <fullName evidence="1">Iron-sulfur cluster assembly scaffold protein</fullName>
    </submittedName>
</protein>
<reference evidence="1" key="1">
    <citation type="journal article" date="2020" name="mSystems">
        <title>Genome- and Community-Level Interaction Insights into Carbon Utilization and Element Cycling Functions of Hydrothermarchaeota in Hydrothermal Sediment.</title>
        <authorList>
            <person name="Zhou Z."/>
            <person name="Liu Y."/>
            <person name="Xu W."/>
            <person name="Pan J."/>
            <person name="Luo Z.H."/>
            <person name="Li M."/>
        </authorList>
    </citation>
    <scope>NUCLEOTIDE SEQUENCE [LARGE SCALE GENOMIC DNA]</scope>
    <source>
        <strain evidence="1">HyVt-485</strain>
    </source>
</reference>
<dbReference type="Gene3D" id="3.90.1010.10">
    <property type="match status" value="1"/>
</dbReference>
<comment type="caution">
    <text evidence="1">The sequence shown here is derived from an EMBL/GenBank/DDBJ whole genome shotgun (WGS) entry which is preliminary data.</text>
</comment>